<sequence>MPWPPDNPPLVYSHLAGREVSTWSEEWKHECEIAYLLELPPPARNAMLDGVTGSADRDARGIKGVRGEAAVAALRAEIQRLSEIRKRG</sequence>
<proteinExistence type="predicted"/>
<protein>
    <submittedName>
        <fullName evidence="1">Uncharacterized protein</fullName>
    </submittedName>
</protein>
<keyword evidence="2" id="KW-1185">Reference proteome</keyword>
<dbReference type="Proteomes" id="UP000094969">
    <property type="component" value="Chromosome"/>
</dbReference>
<dbReference type="OrthoDB" id="8020360at2"/>
<dbReference type="KEGG" id="bvv:BHK69_09905"/>
<dbReference type="AlphaFoldDB" id="A0A1D7U039"/>
<accession>A0A1D7U039</accession>
<dbReference type="Pfam" id="PF24751">
    <property type="entry name" value="DUF7696"/>
    <property type="match status" value="1"/>
</dbReference>
<gene>
    <name evidence="1" type="ORF">BHK69_09905</name>
</gene>
<dbReference type="STRING" id="1526658.BHK69_09905"/>
<evidence type="ECO:0000313" key="1">
    <source>
        <dbReference type="EMBL" id="AOO80738.1"/>
    </source>
</evidence>
<organism evidence="1 2">
    <name type="scientific">Bosea vaviloviae</name>
    <dbReference type="NCBI Taxonomy" id="1526658"/>
    <lineage>
        <taxon>Bacteria</taxon>
        <taxon>Pseudomonadati</taxon>
        <taxon>Pseudomonadota</taxon>
        <taxon>Alphaproteobacteria</taxon>
        <taxon>Hyphomicrobiales</taxon>
        <taxon>Boseaceae</taxon>
        <taxon>Bosea</taxon>
    </lineage>
</organism>
<dbReference type="InterPro" id="IPR056113">
    <property type="entry name" value="DUF7696"/>
</dbReference>
<evidence type="ECO:0000313" key="2">
    <source>
        <dbReference type="Proteomes" id="UP000094969"/>
    </source>
</evidence>
<dbReference type="EMBL" id="CP017147">
    <property type="protein sequence ID" value="AOO80738.1"/>
    <property type="molecule type" value="Genomic_DNA"/>
</dbReference>
<reference evidence="1 2" key="1">
    <citation type="journal article" date="2015" name="Antonie Van Leeuwenhoek">
        <title>Bosea vaviloviae sp. nov., a new species of slow-growing rhizobia isolated from nodules of the relict species Vavilovia formosa (Stev.) Fed.</title>
        <authorList>
            <person name="Safronova V.I."/>
            <person name="Kuznetsova I.G."/>
            <person name="Sazanova A.L."/>
            <person name="Kimeklis A.K."/>
            <person name="Belimov A.A."/>
            <person name="Andronov E.E."/>
            <person name="Pinaev A.G."/>
            <person name="Chizhevskaya E.P."/>
            <person name="Pukhaev A.R."/>
            <person name="Popov K.P."/>
            <person name="Willems A."/>
            <person name="Tikhonovich I.A."/>
        </authorList>
    </citation>
    <scope>NUCLEOTIDE SEQUENCE [LARGE SCALE GENOMIC DNA]</scope>
    <source>
        <strain evidence="1 2">Vaf18</strain>
    </source>
</reference>
<name>A0A1D7U039_9HYPH</name>
<dbReference type="RefSeq" id="WP_069689956.1">
    <property type="nucleotide sequence ID" value="NZ_CP017147.1"/>
</dbReference>